<name>A0ABP3NTX1_9ACTN</name>
<comment type="caution">
    <text evidence="2">The sequence shown here is derived from an EMBL/GenBank/DDBJ whole genome shotgun (WGS) entry which is preliminary data.</text>
</comment>
<reference evidence="3" key="1">
    <citation type="journal article" date="2019" name="Int. J. Syst. Evol. Microbiol.">
        <title>The Global Catalogue of Microorganisms (GCM) 10K type strain sequencing project: providing services to taxonomists for standard genome sequencing and annotation.</title>
        <authorList>
            <consortium name="The Broad Institute Genomics Platform"/>
            <consortium name="The Broad Institute Genome Sequencing Center for Infectious Disease"/>
            <person name="Wu L."/>
            <person name="Ma J."/>
        </authorList>
    </citation>
    <scope>NUCLEOTIDE SEQUENCE [LARGE SCALE GENOMIC DNA]</scope>
    <source>
        <strain evidence="3">JCM 10667</strain>
    </source>
</reference>
<evidence type="ECO:0000313" key="3">
    <source>
        <dbReference type="Proteomes" id="UP001501427"/>
    </source>
</evidence>
<proteinExistence type="predicted"/>
<protein>
    <submittedName>
        <fullName evidence="2">Uncharacterized protein</fullName>
    </submittedName>
</protein>
<accession>A0ABP3NTX1</accession>
<dbReference type="Proteomes" id="UP001501427">
    <property type="component" value="Unassembled WGS sequence"/>
</dbReference>
<feature type="chain" id="PRO_5047239910" evidence="1">
    <location>
        <begin position="22"/>
        <end position="89"/>
    </location>
</feature>
<keyword evidence="3" id="KW-1185">Reference proteome</keyword>
<organism evidence="2 3">
    <name type="scientific">Actinomadura livida</name>
    <dbReference type="NCBI Taxonomy" id="79909"/>
    <lineage>
        <taxon>Bacteria</taxon>
        <taxon>Bacillati</taxon>
        <taxon>Actinomycetota</taxon>
        <taxon>Actinomycetes</taxon>
        <taxon>Streptosporangiales</taxon>
        <taxon>Thermomonosporaceae</taxon>
        <taxon>Actinomadura</taxon>
    </lineage>
</organism>
<keyword evidence="1" id="KW-0732">Signal</keyword>
<evidence type="ECO:0000313" key="2">
    <source>
        <dbReference type="EMBL" id="GAA0553474.1"/>
    </source>
</evidence>
<sequence length="89" mass="9675">MAVGAVALSGALTLTAVPAQAAPEPKPEIPESVIQQLPAPLQAEVRENPGDIGWDENGPYIVWGNLACRIHLFLPWEWAWAWGTGPCWF</sequence>
<dbReference type="EMBL" id="BAAAHD010000012">
    <property type="protein sequence ID" value="GAA0553474.1"/>
    <property type="molecule type" value="Genomic_DNA"/>
</dbReference>
<feature type="signal peptide" evidence="1">
    <location>
        <begin position="1"/>
        <end position="21"/>
    </location>
</feature>
<gene>
    <name evidence="2" type="ORF">GCM10009546_14400</name>
</gene>
<evidence type="ECO:0000256" key="1">
    <source>
        <dbReference type="SAM" id="SignalP"/>
    </source>
</evidence>